<evidence type="ECO:0000313" key="2">
    <source>
        <dbReference type="Proteomes" id="UP000243459"/>
    </source>
</evidence>
<dbReference type="EMBL" id="CM007387">
    <property type="protein sequence ID" value="ONK63969.1"/>
    <property type="molecule type" value="Genomic_DNA"/>
</dbReference>
<accession>A0A5P1EGK9</accession>
<protein>
    <submittedName>
        <fullName evidence="1">Uncharacterized protein</fullName>
    </submittedName>
</protein>
<reference evidence="2" key="1">
    <citation type="journal article" date="2017" name="Nat. Commun.">
        <title>The asparagus genome sheds light on the origin and evolution of a young Y chromosome.</title>
        <authorList>
            <person name="Harkess A."/>
            <person name="Zhou J."/>
            <person name="Xu C."/>
            <person name="Bowers J.E."/>
            <person name="Van der Hulst R."/>
            <person name="Ayyampalayam S."/>
            <person name="Mercati F."/>
            <person name="Riccardi P."/>
            <person name="McKain M.R."/>
            <person name="Kakrana A."/>
            <person name="Tang H."/>
            <person name="Ray J."/>
            <person name="Groenendijk J."/>
            <person name="Arikit S."/>
            <person name="Mathioni S.M."/>
            <person name="Nakano M."/>
            <person name="Shan H."/>
            <person name="Telgmann-Rauber A."/>
            <person name="Kanno A."/>
            <person name="Yue Z."/>
            <person name="Chen H."/>
            <person name="Li W."/>
            <person name="Chen Y."/>
            <person name="Xu X."/>
            <person name="Zhang Y."/>
            <person name="Luo S."/>
            <person name="Chen H."/>
            <person name="Gao J."/>
            <person name="Mao Z."/>
            <person name="Pires J.C."/>
            <person name="Luo M."/>
            <person name="Kudrna D."/>
            <person name="Wing R.A."/>
            <person name="Meyers B.C."/>
            <person name="Yi K."/>
            <person name="Kong H."/>
            <person name="Lavrijsen P."/>
            <person name="Sunseri F."/>
            <person name="Falavigna A."/>
            <person name="Ye Y."/>
            <person name="Leebens-Mack J.H."/>
            <person name="Chen G."/>
        </authorList>
    </citation>
    <scope>NUCLEOTIDE SEQUENCE [LARGE SCALE GENOMIC DNA]</scope>
    <source>
        <strain evidence="2">cv. DH0086</strain>
    </source>
</reference>
<sequence>MHFTITNKEDSIKVDSLKYDGGLRQETLYGVNVIEPKPIPGGYAKIREESPMILTQECLAKPSSEFYSYYCIESSEVHLFDVHFLYRGKKPIFLDQENLDYEEKVDYDPDAYLTEPDDMGFEGGVGGSSYMPANDEPRLETMGGAAPTSILASGEFEPFADFDGTYSILESDVTVDIAFSPALTPISAAQC</sequence>
<dbReference type="Proteomes" id="UP000243459">
    <property type="component" value="Chromosome 7"/>
</dbReference>
<proteinExistence type="predicted"/>
<dbReference type="AlphaFoldDB" id="A0A5P1EGK9"/>
<dbReference type="Gramene" id="ONK63969">
    <property type="protein sequence ID" value="ONK63969"/>
    <property type="gene ID" value="A4U43_C07F20770"/>
</dbReference>
<name>A0A5P1EGK9_ASPOF</name>
<keyword evidence="2" id="KW-1185">Reference proteome</keyword>
<organism evidence="1 2">
    <name type="scientific">Asparagus officinalis</name>
    <name type="common">Garden asparagus</name>
    <dbReference type="NCBI Taxonomy" id="4686"/>
    <lineage>
        <taxon>Eukaryota</taxon>
        <taxon>Viridiplantae</taxon>
        <taxon>Streptophyta</taxon>
        <taxon>Embryophyta</taxon>
        <taxon>Tracheophyta</taxon>
        <taxon>Spermatophyta</taxon>
        <taxon>Magnoliopsida</taxon>
        <taxon>Liliopsida</taxon>
        <taxon>Asparagales</taxon>
        <taxon>Asparagaceae</taxon>
        <taxon>Asparagoideae</taxon>
        <taxon>Asparagus</taxon>
    </lineage>
</organism>
<gene>
    <name evidence="1" type="ORF">A4U43_C07F20770</name>
</gene>
<evidence type="ECO:0000313" key="1">
    <source>
        <dbReference type="EMBL" id="ONK63969.1"/>
    </source>
</evidence>